<evidence type="ECO:0000256" key="1">
    <source>
        <dbReference type="SAM" id="MobiDB-lite"/>
    </source>
</evidence>
<proteinExistence type="predicted"/>
<keyword evidence="3" id="KW-1185">Reference proteome</keyword>
<dbReference type="EMBL" id="JAEHOD010000013">
    <property type="protein sequence ID" value="KAG2449724.1"/>
    <property type="molecule type" value="Genomic_DNA"/>
</dbReference>
<feature type="region of interest" description="Disordered" evidence="1">
    <location>
        <begin position="455"/>
        <end position="479"/>
    </location>
</feature>
<dbReference type="AlphaFoldDB" id="A0A836B7S4"/>
<accession>A0A836B7S4</accession>
<evidence type="ECO:0000313" key="3">
    <source>
        <dbReference type="Proteomes" id="UP000613740"/>
    </source>
</evidence>
<comment type="caution">
    <text evidence="2">The sequence shown here is derived from an EMBL/GenBank/DDBJ whole genome shotgun (WGS) entry which is preliminary data.</text>
</comment>
<organism evidence="2 3">
    <name type="scientific">Chlamydomonas schloesseri</name>
    <dbReference type="NCBI Taxonomy" id="2026947"/>
    <lineage>
        <taxon>Eukaryota</taxon>
        <taxon>Viridiplantae</taxon>
        <taxon>Chlorophyta</taxon>
        <taxon>core chlorophytes</taxon>
        <taxon>Chlorophyceae</taxon>
        <taxon>CS clade</taxon>
        <taxon>Chlamydomonadales</taxon>
        <taxon>Chlamydomonadaceae</taxon>
        <taxon>Chlamydomonas</taxon>
    </lineage>
</organism>
<reference evidence="2" key="1">
    <citation type="journal article" date="2020" name="bioRxiv">
        <title>Comparative genomics of Chlamydomonas.</title>
        <authorList>
            <person name="Craig R.J."/>
            <person name="Hasan A.R."/>
            <person name="Ness R.W."/>
            <person name="Keightley P.D."/>
        </authorList>
    </citation>
    <scope>NUCLEOTIDE SEQUENCE</scope>
    <source>
        <strain evidence="2">CCAP 11/173</strain>
    </source>
</reference>
<name>A0A836B7S4_9CHLO</name>
<evidence type="ECO:0000313" key="2">
    <source>
        <dbReference type="EMBL" id="KAG2449724.1"/>
    </source>
</evidence>
<sequence length="479" mass="51618">MPADASGEPRFLLPGQQAAAAVHALVWVEALDRLGRDTAWDGVARLVVDPAVWQPNMTLVLADGREVAGQRLYAPASEPLWNRVHPLDVTFNLPPAGEEPAPAGGRGGERESPWCFKVWEASFPDNRAPLCLPPSSAALCRRLAPPATATPDRPALWSVLIPFRSMGTPWDTHVARSVARLQHHLAYLQEVGAAGSLLYTDALTRQALERSPQVQRFLREGRLLFVTWDMMERRTYQWDHHLVYGHALLGLAGCGTNLWLQLTDLDEMLFSVYGSTWPRMYSCLTESAGSGRGGAAQSSAPAAAPAAVFRMQRVDVLSSAVDPEAEAALWYSTADHPHAAAAATTTAAAAGATGAASATTVRPPPHPLDLYDRIAKTPLSTGKMVACPAARVVDAWVHDARAVLGSRHEGNASCAFLLHVKNYWRPRASLLNSSSSVYEPIRLLAFRTMAARAARSSRSSRGGRQVAQVAQVGAQDGRG</sequence>
<evidence type="ECO:0008006" key="4">
    <source>
        <dbReference type="Google" id="ProtNLM"/>
    </source>
</evidence>
<gene>
    <name evidence="2" type="ORF">HYH02_005251</name>
</gene>
<dbReference type="OrthoDB" id="529236at2759"/>
<protein>
    <recommendedName>
        <fullName evidence="4">Glycosyltransferase family 92 protein</fullName>
    </recommendedName>
</protein>
<dbReference type="Proteomes" id="UP000613740">
    <property type="component" value="Unassembled WGS sequence"/>
</dbReference>